<name>A0ABR9V8U1_9CYAN</name>
<keyword evidence="3" id="KW-1185">Reference proteome</keyword>
<dbReference type="EMBL" id="JADEWB010000002">
    <property type="protein sequence ID" value="MBE9234590.1"/>
    <property type="molecule type" value="Genomic_DNA"/>
</dbReference>
<accession>A0ABR9V8U1</accession>
<evidence type="ECO:0000313" key="3">
    <source>
        <dbReference type="Proteomes" id="UP000606776"/>
    </source>
</evidence>
<feature type="region of interest" description="Disordered" evidence="1">
    <location>
        <begin position="31"/>
        <end position="64"/>
    </location>
</feature>
<organism evidence="2 3">
    <name type="scientific">Sphaerospermopsis aphanizomenoides LEGE 00250</name>
    <dbReference type="NCBI Taxonomy" id="2777972"/>
    <lineage>
        <taxon>Bacteria</taxon>
        <taxon>Bacillati</taxon>
        <taxon>Cyanobacteriota</taxon>
        <taxon>Cyanophyceae</taxon>
        <taxon>Nostocales</taxon>
        <taxon>Aphanizomenonaceae</taxon>
        <taxon>Sphaerospermopsis</taxon>
        <taxon>Sphaerospermopsis aphanizomenoides</taxon>
    </lineage>
</organism>
<comment type="caution">
    <text evidence="2">The sequence shown here is derived from an EMBL/GenBank/DDBJ whole genome shotgun (WGS) entry which is preliminary data.</text>
</comment>
<evidence type="ECO:0000313" key="2">
    <source>
        <dbReference type="EMBL" id="MBE9234590.1"/>
    </source>
</evidence>
<sequence length="64" mass="6895">MNIGKRQESGVRSQKVNISFPSPHVLIFLSSQSPVPSHQSPVTSPQSPVTSPQSPVTSHQSPVY</sequence>
<evidence type="ECO:0000256" key="1">
    <source>
        <dbReference type="SAM" id="MobiDB-lite"/>
    </source>
</evidence>
<proteinExistence type="predicted"/>
<dbReference type="Proteomes" id="UP000606776">
    <property type="component" value="Unassembled WGS sequence"/>
</dbReference>
<gene>
    <name evidence="2" type="ORF">IQ227_00700</name>
</gene>
<protein>
    <submittedName>
        <fullName evidence="2">Uncharacterized protein</fullName>
    </submittedName>
</protein>
<reference evidence="2 3" key="1">
    <citation type="submission" date="2020-10" db="EMBL/GenBank/DDBJ databases">
        <authorList>
            <person name="Castelo-Branco R."/>
            <person name="Eusebio N."/>
            <person name="Adriana R."/>
            <person name="Vieira A."/>
            <person name="Brugerolle De Fraissinette N."/>
            <person name="Rezende De Castro R."/>
            <person name="Schneider M.P."/>
            <person name="Vasconcelos V."/>
            <person name="Leao P.N."/>
        </authorList>
    </citation>
    <scope>NUCLEOTIDE SEQUENCE [LARGE SCALE GENOMIC DNA]</scope>
    <source>
        <strain evidence="2 3">LEGE 00250</strain>
    </source>
</reference>